<sequence length="330" mass="37030">MTPKLFTILSRLSNLKVLLMLSSTPNFVDVDFVKTLMKQKLIDDEAIKEFSPFHSLTDLFICDNNNSHNNQVLTTSTVLTFGFQFLKLTHLVCSPFTKTSEEITGLMELVHSVCPILKIITIKRPSGSSTRIPWQAIQALLKCPRLRTLEVFNRTVDMELNDIHTVATNRSSWQSINLPSTQPLSYEALLYFAQNCPELGKLGLTLDNIVIELPYPHINVDTSSNKTDILFSSLHTLNVGESPITSPVNIGIFLSRICGNTLKIISSEGGKYSQSWKTVSDIVDSMNSTARVRMLNKEVAGLRETVAGLKRLRKRINSPPQFKVKFKNES</sequence>
<dbReference type="Gene3D" id="3.80.10.10">
    <property type="entry name" value="Ribonuclease Inhibitor"/>
    <property type="match status" value="1"/>
</dbReference>
<name>A0AAV5A6U3_9AGAM</name>
<evidence type="ECO:0000313" key="2">
    <source>
        <dbReference type="EMBL" id="GJJ10005.1"/>
    </source>
</evidence>
<dbReference type="AlphaFoldDB" id="A0AAV5A6U3"/>
<keyword evidence="3" id="KW-1185">Reference proteome</keyword>
<dbReference type="InterPro" id="IPR032675">
    <property type="entry name" value="LRR_dom_sf"/>
</dbReference>
<organism evidence="2 3">
    <name type="scientific">Clathrus columnatus</name>
    <dbReference type="NCBI Taxonomy" id="1419009"/>
    <lineage>
        <taxon>Eukaryota</taxon>
        <taxon>Fungi</taxon>
        <taxon>Dikarya</taxon>
        <taxon>Basidiomycota</taxon>
        <taxon>Agaricomycotina</taxon>
        <taxon>Agaricomycetes</taxon>
        <taxon>Phallomycetidae</taxon>
        <taxon>Phallales</taxon>
        <taxon>Clathraceae</taxon>
        <taxon>Clathrus</taxon>
    </lineage>
</organism>
<protein>
    <submittedName>
        <fullName evidence="2">Uncharacterized protein</fullName>
    </submittedName>
</protein>
<evidence type="ECO:0000313" key="3">
    <source>
        <dbReference type="Proteomes" id="UP001050691"/>
    </source>
</evidence>
<gene>
    <name evidence="2" type="ORF">Clacol_004231</name>
</gene>
<feature type="chain" id="PRO_5043674711" evidence="1">
    <location>
        <begin position="31"/>
        <end position="330"/>
    </location>
</feature>
<dbReference type="Proteomes" id="UP001050691">
    <property type="component" value="Unassembled WGS sequence"/>
</dbReference>
<keyword evidence="1" id="KW-0732">Signal</keyword>
<evidence type="ECO:0000256" key="1">
    <source>
        <dbReference type="SAM" id="SignalP"/>
    </source>
</evidence>
<accession>A0AAV5A6U3</accession>
<reference evidence="2" key="1">
    <citation type="submission" date="2021-10" db="EMBL/GenBank/DDBJ databases">
        <title>De novo Genome Assembly of Clathrus columnatus (Basidiomycota, Fungi) Using Illumina and Nanopore Sequence Data.</title>
        <authorList>
            <person name="Ogiso-Tanaka E."/>
            <person name="Itagaki H."/>
            <person name="Hosoya T."/>
            <person name="Hosaka K."/>
        </authorList>
    </citation>
    <scope>NUCLEOTIDE SEQUENCE</scope>
    <source>
        <strain evidence="2">MO-923</strain>
    </source>
</reference>
<proteinExistence type="predicted"/>
<dbReference type="EMBL" id="BPWL01000004">
    <property type="protein sequence ID" value="GJJ10005.1"/>
    <property type="molecule type" value="Genomic_DNA"/>
</dbReference>
<comment type="caution">
    <text evidence="2">The sequence shown here is derived from an EMBL/GenBank/DDBJ whole genome shotgun (WGS) entry which is preliminary data.</text>
</comment>
<feature type="signal peptide" evidence="1">
    <location>
        <begin position="1"/>
        <end position="30"/>
    </location>
</feature>